<dbReference type="InterPro" id="IPR036511">
    <property type="entry name" value="TGT-like_sf"/>
</dbReference>
<name>A0A090I1W6_METFO</name>
<evidence type="ECO:0000256" key="1">
    <source>
        <dbReference type="ARBA" id="ARBA00022694"/>
    </source>
</evidence>
<dbReference type="SUPFAM" id="SSF51713">
    <property type="entry name" value="tRNA-guanine transglycosylase"/>
    <property type="match status" value="1"/>
</dbReference>
<dbReference type="GO" id="GO:0002099">
    <property type="term" value="P:tRNA wobble guanine modification"/>
    <property type="evidence" value="ECO:0007669"/>
    <property type="project" value="TreeGrafter"/>
</dbReference>
<dbReference type="AlphaFoldDB" id="A0A090I1W6"/>
<gene>
    <name evidence="3" type="ORF">DSM1535_0473</name>
</gene>
<dbReference type="KEGG" id="mfi:DSM1535_0473"/>
<proteinExistence type="predicted"/>
<dbReference type="PATRIC" id="fig|2162.9.peg.492"/>
<accession>A0A090I1W6</accession>
<dbReference type="GO" id="GO:0016740">
    <property type="term" value="F:transferase activity"/>
    <property type="evidence" value="ECO:0007669"/>
    <property type="project" value="UniProtKB-KW"/>
</dbReference>
<keyword evidence="3" id="KW-0808">Transferase</keyword>
<reference evidence="3" key="1">
    <citation type="submission" date="2014-08" db="EMBL/GenBank/DDBJ databases">
        <authorList>
            <person name="Wibberg D."/>
        </authorList>
    </citation>
    <scope>NUCLEOTIDE SEQUENCE</scope>
</reference>
<feature type="domain" description="tRNA-guanine(15) transglycosylase-like" evidence="2">
    <location>
        <begin position="38"/>
        <end position="183"/>
    </location>
</feature>
<dbReference type="PANTHER" id="PTHR46499:SF2">
    <property type="entry name" value="ARCHAEOSINE SYNTHASE"/>
    <property type="match status" value="1"/>
</dbReference>
<sequence>MTDHMLEIKIHDGPARQGKYQALETPNVLKIVKDLQVPDTPLPYDVPREMAEWSVKETLKSAEKGDVDRMAVIHGAKYQDLRLECASALEDMGYRLFLVANPEELLRNPRDLLKIITSLRENMSPNSALYFSFTELNFVPLLVYLGVDLFGESAADFYAQTGVMTTPHNNYNLQQYSLYDMSPAELKKQNREYLDFVLREVRAHIQNGTLRNLVEERCCSSPEAMSALRILDRDYGDFVDSYTPLY</sequence>
<dbReference type="Gene3D" id="3.20.20.105">
    <property type="entry name" value="Queuine tRNA-ribosyltransferase-like"/>
    <property type="match status" value="1"/>
</dbReference>
<dbReference type="Pfam" id="PF01702">
    <property type="entry name" value="TGT"/>
    <property type="match status" value="1"/>
</dbReference>
<dbReference type="GO" id="GO:0005737">
    <property type="term" value="C:cytoplasm"/>
    <property type="evidence" value="ECO:0007669"/>
    <property type="project" value="TreeGrafter"/>
</dbReference>
<evidence type="ECO:0000259" key="2">
    <source>
        <dbReference type="Pfam" id="PF01702"/>
    </source>
</evidence>
<dbReference type="EMBL" id="LN515531">
    <property type="protein sequence ID" value="CEA12834.1"/>
    <property type="molecule type" value="Genomic_DNA"/>
</dbReference>
<dbReference type="InterPro" id="IPR002616">
    <property type="entry name" value="tRNA_ribo_trans-like"/>
</dbReference>
<keyword evidence="1" id="KW-0819">tRNA processing</keyword>
<dbReference type="InterPro" id="IPR050076">
    <property type="entry name" value="ArchSynthase1/Queuine_TRR"/>
</dbReference>
<dbReference type="PANTHER" id="PTHR46499">
    <property type="entry name" value="QUEUINE TRNA-RIBOSYLTRANSFERASE"/>
    <property type="match status" value="1"/>
</dbReference>
<evidence type="ECO:0000313" key="3">
    <source>
        <dbReference type="EMBL" id="CEA12834.1"/>
    </source>
</evidence>
<organism evidence="3">
    <name type="scientific">Methanobacterium formicicum</name>
    <dbReference type="NCBI Taxonomy" id="2162"/>
    <lineage>
        <taxon>Archaea</taxon>
        <taxon>Methanobacteriati</taxon>
        <taxon>Methanobacteriota</taxon>
        <taxon>Methanomada group</taxon>
        <taxon>Methanobacteria</taxon>
        <taxon>Methanobacteriales</taxon>
        <taxon>Methanobacteriaceae</taxon>
        <taxon>Methanobacterium</taxon>
    </lineage>
</organism>
<protein>
    <submittedName>
        <fullName evidence="3">Queuine/other tRNA-ribosyltransferase</fullName>
    </submittedName>
</protein>